<dbReference type="Gene3D" id="1.10.287.950">
    <property type="entry name" value="Methyl-accepting chemotaxis protein"/>
    <property type="match status" value="1"/>
</dbReference>
<keyword evidence="5" id="KW-0812">Transmembrane</keyword>
<dbReference type="PANTHER" id="PTHR43531:SF11">
    <property type="entry name" value="METHYL-ACCEPTING CHEMOTAXIS PROTEIN 3"/>
    <property type="match status" value="1"/>
</dbReference>
<dbReference type="SUPFAM" id="SSF58104">
    <property type="entry name" value="Methyl-accepting chemotaxis protein (MCP) signaling domain"/>
    <property type="match status" value="1"/>
</dbReference>
<reference evidence="7 8" key="1">
    <citation type="submission" date="2023-06" db="EMBL/GenBank/DDBJ databases">
        <title>Draft genome sequence of Novosphingobium sp. strain IK01.</title>
        <authorList>
            <person name="Hatamoto M."/>
            <person name="Ikarashi T."/>
            <person name="Yamaguchi T."/>
        </authorList>
    </citation>
    <scope>NUCLEOTIDE SEQUENCE [LARGE SCALE GENOMIC DNA]</scope>
    <source>
        <strain evidence="7 8">IK01</strain>
    </source>
</reference>
<dbReference type="Proteomes" id="UP001187221">
    <property type="component" value="Unassembled WGS sequence"/>
</dbReference>
<dbReference type="PANTHER" id="PTHR43531">
    <property type="entry name" value="PROTEIN ICFG"/>
    <property type="match status" value="1"/>
</dbReference>
<keyword evidence="5" id="KW-0472">Membrane</keyword>
<dbReference type="PROSITE" id="PS50111">
    <property type="entry name" value="CHEMOTAXIS_TRANSDUC_2"/>
    <property type="match status" value="1"/>
</dbReference>
<dbReference type="EMBL" id="BTFW01000001">
    <property type="protein sequence ID" value="GMM61648.1"/>
    <property type="molecule type" value="Genomic_DNA"/>
</dbReference>
<evidence type="ECO:0000256" key="5">
    <source>
        <dbReference type="SAM" id="Phobius"/>
    </source>
</evidence>
<dbReference type="Pfam" id="PF00015">
    <property type="entry name" value="MCPsignal"/>
    <property type="match status" value="1"/>
</dbReference>
<evidence type="ECO:0000256" key="2">
    <source>
        <dbReference type="ARBA" id="ARBA00029447"/>
    </source>
</evidence>
<evidence type="ECO:0000256" key="4">
    <source>
        <dbReference type="SAM" id="MobiDB-lite"/>
    </source>
</evidence>
<evidence type="ECO:0000259" key="6">
    <source>
        <dbReference type="PROSITE" id="PS50111"/>
    </source>
</evidence>
<keyword evidence="8" id="KW-1185">Reference proteome</keyword>
<dbReference type="InterPro" id="IPR004089">
    <property type="entry name" value="MCPsignal_dom"/>
</dbReference>
<name>A0ABQ6P8U7_9SPHN</name>
<gene>
    <name evidence="7" type="ORF">NUTIK01_24250</name>
</gene>
<evidence type="ECO:0000313" key="8">
    <source>
        <dbReference type="Proteomes" id="UP001187221"/>
    </source>
</evidence>
<sequence length="335" mass="34396">MLPRLPFVSNVPQACPNHYAKGVAAHWPGFSNLPELAAMYYFQIAATLISLVAAALALIATMAGHKRRTGPDPETQSAPEPPAAAPPAAAPVEASPVEAPPVEAPIAPPPRDARLDARPEPQPASSPVPRSPATGLPMASTPLERMASAHQAIRQGMDTITSACADLSARQHHQDSAFDQAAQAVDGCLDLARSAAQSASRMGGLVALIDDIAFQTNLVALNAGVEASRAGESGQGFALVAAQARDLARRCAEGAREAKAMALNDPDQIAAILALTDKAAAALQTARNHSESLPLPHGQAMGPGLAMEQGWPLPGLDACLAPFAPLLAPSPAGLQ</sequence>
<keyword evidence="5" id="KW-1133">Transmembrane helix</keyword>
<dbReference type="InterPro" id="IPR051310">
    <property type="entry name" value="MCP_chemotaxis"/>
</dbReference>
<accession>A0ABQ6P8U7</accession>
<feature type="compositionally biased region" description="Pro residues" evidence="4">
    <location>
        <begin position="79"/>
        <end position="89"/>
    </location>
</feature>
<evidence type="ECO:0000256" key="1">
    <source>
        <dbReference type="ARBA" id="ARBA00022500"/>
    </source>
</evidence>
<feature type="transmembrane region" description="Helical" evidence="5">
    <location>
        <begin position="40"/>
        <end position="60"/>
    </location>
</feature>
<feature type="domain" description="Methyl-accepting transducer" evidence="6">
    <location>
        <begin position="133"/>
        <end position="261"/>
    </location>
</feature>
<feature type="compositionally biased region" description="Pro residues" evidence="4">
    <location>
        <begin position="120"/>
        <end position="130"/>
    </location>
</feature>
<feature type="compositionally biased region" description="Pro residues" evidence="4">
    <location>
        <begin position="98"/>
        <end position="110"/>
    </location>
</feature>
<comment type="caution">
    <text evidence="7">The sequence shown here is derived from an EMBL/GenBank/DDBJ whole genome shotgun (WGS) entry which is preliminary data.</text>
</comment>
<evidence type="ECO:0000313" key="7">
    <source>
        <dbReference type="EMBL" id="GMM61648.1"/>
    </source>
</evidence>
<proteinExistence type="inferred from homology"/>
<evidence type="ECO:0000256" key="3">
    <source>
        <dbReference type="PROSITE-ProRule" id="PRU00284"/>
    </source>
</evidence>
<keyword evidence="1" id="KW-0145">Chemotaxis</keyword>
<feature type="region of interest" description="Disordered" evidence="4">
    <location>
        <begin position="66"/>
        <end position="139"/>
    </location>
</feature>
<protein>
    <recommendedName>
        <fullName evidence="6">Methyl-accepting transducer domain-containing protein</fullName>
    </recommendedName>
</protein>
<organism evidence="7 8">
    <name type="scientific">Novosphingobium pituita</name>
    <dbReference type="NCBI Taxonomy" id="3056842"/>
    <lineage>
        <taxon>Bacteria</taxon>
        <taxon>Pseudomonadati</taxon>
        <taxon>Pseudomonadota</taxon>
        <taxon>Alphaproteobacteria</taxon>
        <taxon>Sphingomonadales</taxon>
        <taxon>Sphingomonadaceae</taxon>
        <taxon>Novosphingobium</taxon>
    </lineage>
</organism>
<keyword evidence="3" id="KW-0807">Transducer</keyword>
<comment type="similarity">
    <text evidence="2">Belongs to the methyl-accepting chemotaxis (MCP) protein family.</text>
</comment>